<dbReference type="Pfam" id="PF04526">
    <property type="entry name" value="DUF568"/>
    <property type="match status" value="1"/>
</dbReference>
<feature type="binding site" description="axial binding residue" evidence="11">
    <location>
        <position position="207"/>
    </location>
    <ligand>
        <name>heme b</name>
        <dbReference type="ChEBI" id="CHEBI:60344"/>
        <label>1</label>
    </ligand>
    <ligandPart>
        <name>Fe</name>
        <dbReference type="ChEBI" id="CHEBI:18248"/>
    </ligandPart>
</feature>
<keyword evidence="6 10" id="KW-0249">Electron transport</keyword>
<dbReference type="CDD" id="cd09629">
    <property type="entry name" value="DOMON_CIL1_like"/>
    <property type="match status" value="1"/>
</dbReference>
<keyword evidence="3 12" id="KW-0812">Transmembrane</keyword>
<feature type="signal peptide" evidence="13">
    <location>
        <begin position="1"/>
        <end position="20"/>
    </location>
</feature>
<sequence length="393" mass="42706">MLRPILFCSVLITLFFSSSAQSSCQKYAFASNKVFSACSDLPQLNSFLHWTYNPSSGTAHIAYRQTGVTSSRWVAWAINPTSTGMVGSQALVALLKSDGTMNVYTSSVDSYQTQLQKGELSFDVSDLSATHSNNEIVIFATVTLPNNSTTVNQVWQNGPVSNDAPGIHATSGSNVQSMATLNLLSGASAASGSSGAVSSRLRKINIHGVLNVVSWGIMMPIGVIIARYVKVFESADPAWFYLHVTCQTSAYIIGVAGWAIGMQLGNESPGVQQTVHRTIGILLFSLATLQVSALFLRPKKDNKYRLYWNIYHHSIGYTIIILSIINIFKGLDILKPANKWEQSYIGIIVSLGIAAVLLEVYTWTIVLRRKKAEKAPVGTNGFYGYGARTQNAV</sequence>
<dbReference type="AlphaFoldDB" id="A0A834FZK1"/>
<feature type="transmembrane region" description="Helical" evidence="12">
    <location>
        <begin position="343"/>
        <end position="366"/>
    </location>
</feature>
<feature type="domain" description="Cytochrome b561" evidence="15">
    <location>
        <begin position="164"/>
        <end position="367"/>
    </location>
</feature>
<dbReference type="PANTHER" id="PTHR23130">
    <property type="entry name" value="CYTOCHROME B561 AND DOMON DOMAIN-CONTAINING PROTEIN"/>
    <property type="match status" value="1"/>
</dbReference>
<dbReference type="PROSITE" id="PS50836">
    <property type="entry name" value="DOMON"/>
    <property type="match status" value="1"/>
</dbReference>
<evidence type="ECO:0000256" key="1">
    <source>
        <dbReference type="ARBA" id="ARBA00004141"/>
    </source>
</evidence>
<evidence type="ECO:0000256" key="2">
    <source>
        <dbReference type="ARBA" id="ARBA00022448"/>
    </source>
</evidence>
<keyword evidence="11" id="KW-0408">Iron</keyword>
<evidence type="ECO:0000256" key="3">
    <source>
        <dbReference type="ARBA" id="ARBA00022692"/>
    </source>
</evidence>
<gene>
    <name evidence="16" type="ORF">RHSIM_Rhsim13G0144300</name>
</gene>
<keyword evidence="5 13" id="KW-0732">Signal</keyword>
<dbReference type="SMART" id="SM00665">
    <property type="entry name" value="B561"/>
    <property type="match status" value="1"/>
</dbReference>
<comment type="subcellular location">
    <subcellularLocation>
        <location evidence="1">Membrane</location>
        <topology evidence="1">Multi-pass membrane protein</topology>
    </subcellularLocation>
</comment>
<dbReference type="PANTHER" id="PTHR23130:SF167">
    <property type="entry name" value="CYTOCHROME B561 AND DOMON DOMAIN-CONTAINING PROTEIN"/>
    <property type="match status" value="1"/>
</dbReference>
<dbReference type="InterPro" id="IPR006593">
    <property type="entry name" value="Cyt_b561/ferric_Rdtase_TM"/>
</dbReference>
<evidence type="ECO:0000313" key="17">
    <source>
        <dbReference type="Proteomes" id="UP000626092"/>
    </source>
</evidence>
<evidence type="ECO:0000259" key="14">
    <source>
        <dbReference type="PROSITE" id="PS50836"/>
    </source>
</evidence>
<evidence type="ECO:0000256" key="8">
    <source>
        <dbReference type="ARBA" id="ARBA00023136"/>
    </source>
</evidence>
<evidence type="ECO:0000256" key="6">
    <source>
        <dbReference type="ARBA" id="ARBA00022982"/>
    </source>
</evidence>
<dbReference type="OrthoDB" id="2419613at2759"/>
<dbReference type="GO" id="GO:0046872">
    <property type="term" value="F:metal ion binding"/>
    <property type="evidence" value="ECO:0007669"/>
    <property type="project" value="UniProtKB-KW"/>
</dbReference>
<dbReference type="FunFam" id="1.20.120.1770:FF:000007">
    <property type="entry name" value="Cytochrome b561 and DOMON domain-containing protein"/>
    <property type="match status" value="1"/>
</dbReference>
<evidence type="ECO:0000313" key="16">
    <source>
        <dbReference type="EMBL" id="KAF7119979.1"/>
    </source>
</evidence>
<evidence type="ECO:0000256" key="9">
    <source>
        <dbReference type="ARBA" id="ARBA00053871"/>
    </source>
</evidence>
<comment type="function">
    <text evidence="9">May act as a catecholamine-responsive trans-membrane electron transporter.</text>
</comment>
<reference evidence="16" key="1">
    <citation type="submission" date="2019-11" db="EMBL/GenBank/DDBJ databases">
        <authorList>
            <person name="Liu Y."/>
            <person name="Hou J."/>
            <person name="Li T.-Q."/>
            <person name="Guan C.-H."/>
            <person name="Wu X."/>
            <person name="Wu H.-Z."/>
            <person name="Ling F."/>
            <person name="Zhang R."/>
            <person name="Shi X.-G."/>
            <person name="Ren J.-P."/>
            <person name="Chen E.-F."/>
            <person name="Sun J.-M."/>
        </authorList>
    </citation>
    <scope>NUCLEOTIDE SEQUENCE</scope>
    <source>
        <strain evidence="16">Adult_tree_wgs_1</strain>
        <tissue evidence="16">Leaves</tissue>
    </source>
</reference>
<dbReference type="InterPro" id="IPR005018">
    <property type="entry name" value="DOMON_domain"/>
</dbReference>
<dbReference type="CDD" id="cd08760">
    <property type="entry name" value="Cyt_b561_FRRS1_like"/>
    <property type="match status" value="1"/>
</dbReference>
<keyword evidence="17" id="KW-1185">Reference proteome</keyword>
<keyword evidence="2 10" id="KW-0813">Transport</keyword>
<evidence type="ECO:0000256" key="11">
    <source>
        <dbReference type="PIRSR" id="PIRSR037471-1"/>
    </source>
</evidence>
<dbReference type="PROSITE" id="PS50939">
    <property type="entry name" value="CYTOCHROME_B561"/>
    <property type="match status" value="1"/>
</dbReference>
<feature type="binding site" description="axial binding residue" evidence="11">
    <location>
        <position position="312"/>
    </location>
    <ligand>
        <name>heme b</name>
        <dbReference type="ChEBI" id="CHEBI:60344"/>
        <label>1</label>
    </ligand>
    <ligandPart>
        <name>Fe</name>
        <dbReference type="ChEBI" id="CHEBI:18248"/>
    </ligandPart>
</feature>
<dbReference type="EMBL" id="WJXA01000013">
    <property type="protein sequence ID" value="KAF7119979.1"/>
    <property type="molecule type" value="Genomic_DNA"/>
</dbReference>
<evidence type="ECO:0000256" key="7">
    <source>
        <dbReference type="ARBA" id="ARBA00022989"/>
    </source>
</evidence>
<keyword evidence="4 11" id="KW-0479">Metal-binding</keyword>
<feature type="domain" description="DOMON" evidence="14">
    <location>
        <begin position="44"/>
        <end position="158"/>
    </location>
</feature>
<comment type="cofactor">
    <cofactor evidence="10">
        <name>heme b</name>
        <dbReference type="ChEBI" id="CHEBI:60344"/>
    </cofactor>
    <text evidence="10">Binds 2 heme b groups non-covalently.</text>
</comment>
<feature type="binding site" description="axial binding residue" evidence="11">
    <location>
        <position position="243"/>
    </location>
    <ligand>
        <name>heme b</name>
        <dbReference type="ChEBI" id="CHEBI:60344"/>
        <label>1</label>
    </ligand>
    <ligandPart>
        <name>Fe</name>
        <dbReference type="ChEBI" id="CHEBI:18248"/>
    </ligandPart>
</feature>
<organism evidence="16 17">
    <name type="scientific">Rhododendron simsii</name>
    <name type="common">Sims's rhododendron</name>
    <dbReference type="NCBI Taxonomy" id="118357"/>
    <lineage>
        <taxon>Eukaryota</taxon>
        <taxon>Viridiplantae</taxon>
        <taxon>Streptophyta</taxon>
        <taxon>Embryophyta</taxon>
        <taxon>Tracheophyta</taxon>
        <taxon>Spermatophyta</taxon>
        <taxon>Magnoliopsida</taxon>
        <taxon>eudicotyledons</taxon>
        <taxon>Gunneridae</taxon>
        <taxon>Pentapetalae</taxon>
        <taxon>asterids</taxon>
        <taxon>Ericales</taxon>
        <taxon>Ericaceae</taxon>
        <taxon>Ericoideae</taxon>
        <taxon>Rhodoreae</taxon>
        <taxon>Rhododendron</taxon>
    </lineage>
</organism>
<feature type="transmembrane region" description="Helical" evidence="12">
    <location>
        <begin position="238"/>
        <end position="259"/>
    </location>
</feature>
<feature type="transmembrane region" description="Helical" evidence="12">
    <location>
        <begin position="208"/>
        <end position="226"/>
    </location>
</feature>
<dbReference type="GO" id="GO:0016020">
    <property type="term" value="C:membrane"/>
    <property type="evidence" value="ECO:0007669"/>
    <property type="project" value="UniProtKB-SubCell"/>
</dbReference>
<comment type="caution">
    <text evidence="16">The sequence shown here is derived from an EMBL/GenBank/DDBJ whole genome shotgun (WGS) entry which is preliminary data.</text>
</comment>
<dbReference type="InterPro" id="IPR045265">
    <property type="entry name" value="AIR12_DOMON"/>
</dbReference>
<evidence type="ECO:0000256" key="4">
    <source>
        <dbReference type="ARBA" id="ARBA00022723"/>
    </source>
</evidence>
<keyword evidence="7 12" id="KW-1133">Transmembrane helix</keyword>
<evidence type="ECO:0000256" key="13">
    <source>
        <dbReference type="SAM" id="SignalP"/>
    </source>
</evidence>
<evidence type="ECO:0000256" key="10">
    <source>
        <dbReference type="PIRNR" id="PIRNR037471"/>
    </source>
</evidence>
<evidence type="ECO:0000256" key="5">
    <source>
        <dbReference type="ARBA" id="ARBA00022729"/>
    </source>
</evidence>
<dbReference type="Gene3D" id="1.20.120.1770">
    <property type="match status" value="1"/>
</dbReference>
<dbReference type="Pfam" id="PF03188">
    <property type="entry name" value="Cytochrom_B561"/>
    <property type="match status" value="1"/>
</dbReference>
<dbReference type="Proteomes" id="UP000626092">
    <property type="component" value="Unassembled WGS sequence"/>
</dbReference>
<accession>A0A834FZK1</accession>
<feature type="binding site" description="axial binding residue" evidence="11">
    <location>
        <position position="276"/>
    </location>
    <ligand>
        <name>heme b</name>
        <dbReference type="ChEBI" id="CHEBI:60344"/>
        <label>1</label>
    </ligand>
    <ligandPart>
        <name>Fe</name>
        <dbReference type="ChEBI" id="CHEBI:18248"/>
    </ligandPart>
</feature>
<dbReference type="PIRSF" id="PIRSF037471">
    <property type="entry name" value="UCP037471"/>
    <property type="match status" value="1"/>
</dbReference>
<name>A0A834FZK1_RHOSS</name>
<feature type="transmembrane region" description="Helical" evidence="12">
    <location>
        <begin position="279"/>
        <end position="296"/>
    </location>
</feature>
<protein>
    <recommendedName>
        <fullName evidence="10">Cytochrome b561 and DOMON domain-containing protein</fullName>
    </recommendedName>
</protein>
<feature type="transmembrane region" description="Helical" evidence="12">
    <location>
        <begin position="308"/>
        <end position="328"/>
    </location>
</feature>
<proteinExistence type="predicted"/>
<keyword evidence="8 10" id="KW-0472">Membrane</keyword>
<evidence type="ECO:0000256" key="12">
    <source>
        <dbReference type="SAM" id="Phobius"/>
    </source>
</evidence>
<feature type="chain" id="PRO_5032570812" description="Cytochrome b561 and DOMON domain-containing protein" evidence="13">
    <location>
        <begin position="21"/>
        <end position="393"/>
    </location>
</feature>
<evidence type="ECO:0000259" key="15">
    <source>
        <dbReference type="PROSITE" id="PS50939"/>
    </source>
</evidence>
<dbReference type="InterPro" id="IPR017214">
    <property type="entry name" value="UCP037471"/>
</dbReference>